<organism evidence="1 2">
    <name type="scientific">Candidatus Blackburnbacteria bacterium RIFCSPLOWO2_01_FULL_40_20</name>
    <dbReference type="NCBI Taxonomy" id="1797519"/>
    <lineage>
        <taxon>Bacteria</taxon>
        <taxon>Candidatus Blackburniibacteriota</taxon>
    </lineage>
</organism>
<reference evidence="1 2" key="1">
    <citation type="journal article" date="2016" name="Nat. Commun.">
        <title>Thousands of microbial genomes shed light on interconnected biogeochemical processes in an aquifer system.</title>
        <authorList>
            <person name="Anantharaman K."/>
            <person name="Brown C.T."/>
            <person name="Hug L.A."/>
            <person name="Sharon I."/>
            <person name="Castelle C.J."/>
            <person name="Probst A.J."/>
            <person name="Thomas B.C."/>
            <person name="Singh A."/>
            <person name="Wilkins M.J."/>
            <person name="Karaoz U."/>
            <person name="Brodie E.L."/>
            <person name="Williams K.H."/>
            <person name="Hubbard S.S."/>
            <person name="Banfield J.F."/>
        </authorList>
    </citation>
    <scope>NUCLEOTIDE SEQUENCE [LARGE SCALE GENOMIC DNA]</scope>
</reference>
<comment type="caution">
    <text evidence="1">The sequence shown here is derived from an EMBL/GenBank/DDBJ whole genome shotgun (WGS) entry which is preliminary data.</text>
</comment>
<proteinExistence type="predicted"/>
<dbReference type="Proteomes" id="UP000178659">
    <property type="component" value="Unassembled WGS sequence"/>
</dbReference>
<evidence type="ECO:0000313" key="1">
    <source>
        <dbReference type="EMBL" id="OGY13663.1"/>
    </source>
</evidence>
<gene>
    <name evidence="1" type="ORF">A3A77_01260</name>
</gene>
<protein>
    <submittedName>
        <fullName evidence="1">Uncharacterized protein</fullName>
    </submittedName>
</protein>
<name>A0A1G1VDW5_9BACT</name>
<sequence>MVERNRFAHLRGNGKVPRKKRELTFSEKLQELYPIGVKTPDEITRDRLLRDLIKILRLQ</sequence>
<accession>A0A1G1VDW5</accession>
<dbReference type="EMBL" id="MHCC01000012">
    <property type="protein sequence ID" value="OGY13663.1"/>
    <property type="molecule type" value="Genomic_DNA"/>
</dbReference>
<evidence type="ECO:0000313" key="2">
    <source>
        <dbReference type="Proteomes" id="UP000178659"/>
    </source>
</evidence>
<dbReference type="AlphaFoldDB" id="A0A1G1VDW5"/>